<evidence type="ECO:0000313" key="9">
    <source>
        <dbReference type="Proteomes" id="UP001242288"/>
    </source>
</evidence>
<keyword evidence="1" id="KW-0805">Transcription regulation</keyword>
<protein>
    <submittedName>
        <fullName evidence="6">Helix-turn-helix domain-containing protein</fullName>
    </submittedName>
    <submittedName>
        <fullName evidence="7">Helix-turn-helix transcriptional regulator</fullName>
    </submittedName>
</protein>
<dbReference type="InterPro" id="IPR036390">
    <property type="entry name" value="WH_DNA-bd_sf"/>
</dbReference>
<dbReference type="EMBL" id="JAMXWF010000057">
    <property type="protein sequence ID" value="MDQ6413349.1"/>
    <property type="molecule type" value="Genomic_DNA"/>
</dbReference>
<dbReference type="PANTHER" id="PTHR33204:SF18">
    <property type="entry name" value="TRANSCRIPTIONAL REGULATORY PROTEIN"/>
    <property type="match status" value="1"/>
</dbReference>
<organism evidence="7 9">
    <name type="scientific">Paraburkholderia madseniana</name>
    <dbReference type="NCBI Taxonomy" id="2599607"/>
    <lineage>
        <taxon>Bacteria</taxon>
        <taxon>Pseudomonadati</taxon>
        <taxon>Pseudomonadota</taxon>
        <taxon>Betaproteobacteria</taxon>
        <taxon>Burkholderiales</taxon>
        <taxon>Burkholderiaceae</taxon>
        <taxon>Paraburkholderia</taxon>
    </lineage>
</organism>
<sequence>MKRVSFQGDGCPVARSLDVIGDLWSMLIIRSATNGARRFNDFQTRLGVARNILTARLRVLVEHGILELVPASDGTAYREYVLTAKGRGLFPVIVALRQWGEQFLFEDGEPESVMIDREQRQPVRRLELRAADNRLLSLEDIEVMQVSPKGPQSQPGLAAAESNRRGS</sequence>
<name>A0AAP5ETQ5_9BURK</name>
<keyword evidence="3" id="KW-0804">Transcription</keyword>
<evidence type="ECO:0000256" key="1">
    <source>
        <dbReference type="ARBA" id="ARBA00023015"/>
    </source>
</evidence>
<dbReference type="Pfam" id="PF01638">
    <property type="entry name" value="HxlR"/>
    <property type="match status" value="1"/>
</dbReference>
<evidence type="ECO:0000256" key="4">
    <source>
        <dbReference type="SAM" id="MobiDB-lite"/>
    </source>
</evidence>
<dbReference type="Proteomes" id="UP001209412">
    <property type="component" value="Unassembled WGS sequence"/>
</dbReference>
<dbReference type="Proteomes" id="UP001242288">
    <property type="component" value="Unassembled WGS sequence"/>
</dbReference>
<dbReference type="PANTHER" id="PTHR33204">
    <property type="entry name" value="TRANSCRIPTIONAL REGULATOR, MARR FAMILY"/>
    <property type="match status" value="1"/>
</dbReference>
<dbReference type="AlphaFoldDB" id="A0AAP5ETQ5"/>
<dbReference type="SUPFAM" id="SSF46785">
    <property type="entry name" value="Winged helix' DNA-binding domain"/>
    <property type="match status" value="1"/>
</dbReference>
<dbReference type="InterPro" id="IPR036388">
    <property type="entry name" value="WH-like_DNA-bd_sf"/>
</dbReference>
<reference evidence="7" key="1">
    <citation type="submission" date="2022-06" db="EMBL/GenBank/DDBJ databases">
        <title>PHB producers.</title>
        <authorList>
            <person name="Besaury L."/>
        </authorList>
    </citation>
    <scope>NUCLEOTIDE SEQUENCE</scope>
    <source>
        <strain evidence="7 8">SEWS6</strain>
    </source>
</reference>
<comment type="caution">
    <text evidence="7">The sequence shown here is derived from an EMBL/GenBank/DDBJ whole genome shotgun (WGS) entry which is preliminary data.</text>
</comment>
<evidence type="ECO:0000256" key="2">
    <source>
        <dbReference type="ARBA" id="ARBA00023125"/>
    </source>
</evidence>
<dbReference type="GO" id="GO:0003677">
    <property type="term" value="F:DNA binding"/>
    <property type="evidence" value="ECO:0007669"/>
    <property type="project" value="UniProtKB-KW"/>
</dbReference>
<feature type="domain" description="HTH hxlR-type" evidence="5">
    <location>
        <begin position="11"/>
        <end position="108"/>
    </location>
</feature>
<dbReference type="EMBL" id="JAPKHW010000057">
    <property type="protein sequence ID" value="MCX4151536.1"/>
    <property type="molecule type" value="Genomic_DNA"/>
</dbReference>
<keyword evidence="8" id="KW-1185">Reference proteome</keyword>
<evidence type="ECO:0000313" key="8">
    <source>
        <dbReference type="Proteomes" id="UP001209412"/>
    </source>
</evidence>
<feature type="region of interest" description="Disordered" evidence="4">
    <location>
        <begin position="146"/>
        <end position="167"/>
    </location>
</feature>
<accession>A0AAP5ETQ5</accession>
<dbReference type="InterPro" id="IPR002577">
    <property type="entry name" value="HTH_HxlR"/>
</dbReference>
<keyword evidence="2" id="KW-0238">DNA-binding</keyword>
<evidence type="ECO:0000313" key="6">
    <source>
        <dbReference type="EMBL" id="MCX4151536.1"/>
    </source>
</evidence>
<dbReference type="PROSITE" id="PS51118">
    <property type="entry name" value="HTH_HXLR"/>
    <property type="match status" value="1"/>
</dbReference>
<evidence type="ECO:0000256" key="3">
    <source>
        <dbReference type="ARBA" id="ARBA00023163"/>
    </source>
</evidence>
<evidence type="ECO:0000259" key="5">
    <source>
        <dbReference type="PROSITE" id="PS51118"/>
    </source>
</evidence>
<gene>
    <name evidence="7" type="ORF">NIE36_40205</name>
    <name evidence="6" type="ORF">OSB80_40300</name>
</gene>
<dbReference type="Gene3D" id="1.10.10.10">
    <property type="entry name" value="Winged helix-like DNA-binding domain superfamily/Winged helix DNA-binding domain"/>
    <property type="match status" value="1"/>
</dbReference>
<proteinExistence type="predicted"/>
<dbReference type="RefSeq" id="WP_266261758.1">
    <property type="nucleotide sequence ID" value="NZ_JAMXWF010000057.1"/>
</dbReference>
<evidence type="ECO:0000313" key="7">
    <source>
        <dbReference type="EMBL" id="MDQ6413349.1"/>
    </source>
</evidence>